<feature type="transmembrane region" description="Helical" evidence="1">
    <location>
        <begin position="12"/>
        <end position="35"/>
    </location>
</feature>
<dbReference type="AlphaFoldDB" id="A0A1Z5JTF1"/>
<organism evidence="2 3">
    <name type="scientific">Fistulifera solaris</name>
    <name type="common">Oleaginous diatom</name>
    <dbReference type="NCBI Taxonomy" id="1519565"/>
    <lineage>
        <taxon>Eukaryota</taxon>
        <taxon>Sar</taxon>
        <taxon>Stramenopiles</taxon>
        <taxon>Ochrophyta</taxon>
        <taxon>Bacillariophyta</taxon>
        <taxon>Bacillariophyceae</taxon>
        <taxon>Bacillariophycidae</taxon>
        <taxon>Naviculales</taxon>
        <taxon>Naviculaceae</taxon>
        <taxon>Fistulifera</taxon>
    </lineage>
</organism>
<evidence type="ECO:0008006" key="4">
    <source>
        <dbReference type="Google" id="ProtNLM"/>
    </source>
</evidence>
<evidence type="ECO:0000313" key="3">
    <source>
        <dbReference type="Proteomes" id="UP000198406"/>
    </source>
</evidence>
<reference evidence="2 3" key="1">
    <citation type="journal article" date="2015" name="Plant Cell">
        <title>Oil accumulation by the oleaginous diatom Fistulifera solaris as revealed by the genome and transcriptome.</title>
        <authorList>
            <person name="Tanaka T."/>
            <person name="Maeda Y."/>
            <person name="Veluchamy A."/>
            <person name="Tanaka M."/>
            <person name="Abida H."/>
            <person name="Marechal E."/>
            <person name="Bowler C."/>
            <person name="Muto M."/>
            <person name="Sunaga Y."/>
            <person name="Tanaka M."/>
            <person name="Yoshino T."/>
            <person name="Taniguchi T."/>
            <person name="Fukuda Y."/>
            <person name="Nemoto M."/>
            <person name="Matsumoto M."/>
            <person name="Wong P.S."/>
            <person name="Aburatani S."/>
            <person name="Fujibuchi W."/>
        </authorList>
    </citation>
    <scope>NUCLEOTIDE SEQUENCE [LARGE SCALE GENOMIC DNA]</scope>
    <source>
        <strain evidence="2 3">JPCC DA0580</strain>
    </source>
</reference>
<protein>
    <recommendedName>
        <fullName evidence="4">Methyltransferase FkbM domain-containing protein</fullName>
    </recommendedName>
</protein>
<sequence length="376" mass="43434">MRRSLNFKNKRNIPTTPWVLLCLVVTLCSIHYYFFMYPLGCEQLPTTFEFLSLSRSSPPSYTPAPVESYVLQNAQQLGYDEAQQKQQGCRIWNDPSASTIHSQLMQYRRDLDEYAARVKAFQATIPDLRLRANNDVCQSVDLHPQGLLAGIFPTSQQLSWTSTAGYVEPLLPPMRHPIFCETRRGNLLNLNYLVHDFGTMCRNLQRTSRIVLVDMGASLQFYGESPALYLMDLFRRFGFPFDHIYAFELKPTEPAEVYKNLPPHFMSAYHWINVGVSVEPGNVLNPFTTIKQNFNEDDLIIVKLDIDTPHLEMALVQQLLEDDELSGLIDQFYFEHHVGLKELERQWGSQIQGTVKDSLELFYKLRQKGVPAHFWV</sequence>
<dbReference type="EMBL" id="BDSP01000114">
    <property type="protein sequence ID" value="GAX17305.1"/>
    <property type="molecule type" value="Genomic_DNA"/>
</dbReference>
<keyword evidence="1" id="KW-0812">Transmembrane</keyword>
<dbReference type="OrthoDB" id="411029at2759"/>
<dbReference type="Proteomes" id="UP000198406">
    <property type="component" value="Unassembled WGS sequence"/>
</dbReference>
<name>A0A1Z5JTF1_FISSO</name>
<proteinExistence type="predicted"/>
<evidence type="ECO:0000313" key="2">
    <source>
        <dbReference type="EMBL" id="GAX17305.1"/>
    </source>
</evidence>
<accession>A0A1Z5JTF1</accession>
<keyword evidence="3" id="KW-1185">Reference proteome</keyword>
<evidence type="ECO:0000256" key="1">
    <source>
        <dbReference type="SAM" id="Phobius"/>
    </source>
</evidence>
<keyword evidence="1" id="KW-0472">Membrane</keyword>
<gene>
    <name evidence="2" type="ORF">FisN_10Lh168</name>
</gene>
<keyword evidence="1" id="KW-1133">Transmembrane helix</keyword>
<comment type="caution">
    <text evidence="2">The sequence shown here is derived from an EMBL/GenBank/DDBJ whole genome shotgun (WGS) entry which is preliminary data.</text>
</comment>
<dbReference type="InParanoid" id="A0A1Z5JTF1"/>